<dbReference type="Proteomes" id="UP000000763">
    <property type="component" value="Chromosome 7"/>
</dbReference>
<dbReference type="AlphaFoldDB" id="Q6YT76"/>
<feature type="region of interest" description="Disordered" evidence="1">
    <location>
        <begin position="1"/>
        <end position="162"/>
    </location>
</feature>
<accession>Q6YT76</accession>
<evidence type="ECO:0000313" key="2">
    <source>
        <dbReference type="EMBL" id="BAC84716.1"/>
    </source>
</evidence>
<protein>
    <recommendedName>
        <fullName evidence="4">Retrotransposon protein, putative, Ty3-gypsy subclass</fullName>
    </recommendedName>
</protein>
<evidence type="ECO:0000256" key="1">
    <source>
        <dbReference type="SAM" id="MobiDB-lite"/>
    </source>
</evidence>
<feature type="compositionally biased region" description="Basic residues" evidence="1">
    <location>
        <begin position="151"/>
        <end position="161"/>
    </location>
</feature>
<proteinExistence type="predicted"/>
<name>Q6YT76_ORYSJ</name>
<dbReference type="HOGENOM" id="CLU_985479_0_0_1"/>
<dbReference type="EMBL" id="AP006163">
    <property type="protein sequence ID" value="BAC84716.1"/>
    <property type="molecule type" value="Genomic_DNA"/>
</dbReference>
<feature type="compositionally biased region" description="Basic residues" evidence="1">
    <location>
        <begin position="110"/>
        <end position="139"/>
    </location>
</feature>
<feature type="compositionally biased region" description="Basic and acidic residues" evidence="1">
    <location>
        <begin position="10"/>
        <end position="44"/>
    </location>
</feature>
<evidence type="ECO:0000313" key="3">
    <source>
        <dbReference type="Proteomes" id="UP000000763"/>
    </source>
</evidence>
<reference evidence="3" key="2">
    <citation type="journal article" date="2008" name="Nucleic Acids Res.">
        <title>The rice annotation project database (RAP-DB): 2008 update.</title>
        <authorList>
            <consortium name="The rice annotation project (RAP)"/>
        </authorList>
    </citation>
    <scope>GENOME REANNOTATION</scope>
    <source>
        <strain evidence="3">cv. Nipponbare</strain>
    </source>
</reference>
<organism evidence="2 3">
    <name type="scientific">Oryza sativa subsp. japonica</name>
    <name type="common">Rice</name>
    <dbReference type="NCBI Taxonomy" id="39947"/>
    <lineage>
        <taxon>Eukaryota</taxon>
        <taxon>Viridiplantae</taxon>
        <taxon>Streptophyta</taxon>
        <taxon>Embryophyta</taxon>
        <taxon>Tracheophyta</taxon>
        <taxon>Spermatophyta</taxon>
        <taxon>Magnoliopsida</taxon>
        <taxon>Liliopsida</taxon>
        <taxon>Poales</taxon>
        <taxon>Poaceae</taxon>
        <taxon>BOP clade</taxon>
        <taxon>Oryzoideae</taxon>
        <taxon>Oryzeae</taxon>
        <taxon>Oryzinae</taxon>
        <taxon>Oryza</taxon>
        <taxon>Oryza sativa</taxon>
    </lineage>
</organism>
<feature type="compositionally biased region" description="Acidic residues" evidence="1">
    <location>
        <begin position="45"/>
        <end position="56"/>
    </location>
</feature>
<feature type="region of interest" description="Disordered" evidence="1">
    <location>
        <begin position="191"/>
        <end position="230"/>
    </location>
</feature>
<evidence type="ECO:0008006" key="4">
    <source>
        <dbReference type="Google" id="ProtNLM"/>
    </source>
</evidence>
<reference evidence="3" key="1">
    <citation type="journal article" date="2005" name="Nature">
        <title>The map-based sequence of the rice genome.</title>
        <authorList>
            <consortium name="International rice genome sequencing project (IRGSP)"/>
            <person name="Matsumoto T."/>
            <person name="Wu J."/>
            <person name="Kanamori H."/>
            <person name="Katayose Y."/>
            <person name="Fujisawa M."/>
            <person name="Namiki N."/>
            <person name="Mizuno H."/>
            <person name="Yamamoto K."/>
            <person name="Antonio B.A."/>
            <person name="Baba T."/>
            <person name="Sakata K."/>
            <person name="Nagamura Y."/>
            <person name="Aoki H."/>
            <person name="Arikawa K."/>
            <person name="Arita K."/>
            <person name="Bito T."/>
            <person name="Chiden Y."/>
            <person name="Fujitsuka N."/>
            <person name="Fukunaka R."/>
            <person name="Hamada M."/>
            <person name="Harada C."/>
            <person name="Hayashi A."/>
            <person name="Hijishita S."/>
            <person name="Honda M."/>
            <person name="Hosokawa S."/>
            <person name="Ichikawa Y."/>
            <person name="Idonuma A."/>
            <person name="Iijima M."/>
            <person name="Ikeda M."/>
            <person name="Ikeno M."/>
            <person name="Ito K."/>
            <person name="Ito S."/>
            <person name="Ito T."/>
            <person name="Ito Y."/>
            <person name="Ito Y."/>
            <person name="Iwabuchi A."/>
            <person name="Kamiya K."/>
            <person name="Karasawa W."/>
            <person name="Kurita K."/>
            <person name="Katagiri S."/>
            <person name="Kikuta A."/>
            <person name="Kobayashi H."/>
            <person name="Kobayashi N."/>
            <person name="Machita K."/>
            <person name="Maehara T."/>
            <person name="Masukawa M."/>
            <person name="Mizubayashi T."/>
            <person name="Mukai Y."/>
            <person name="Nagasaki H."/>
            <person name="Nagata Y."/>
            <person name="Naito S."/>
            <person name="Nakashima M."/>
            <person name="Nakama Y."/>
            <person name="Nakamichi Y."/>
            <person name="Nakamura M."/>
            <person name="Meguro A."/>
            <person name="Negishi M."/>
            <person name="Ohta I."/>
            <person name="Ohta T."/>
            <person name="Okamoto M."/>
            <person name="Ono N."/>
            <person name="Saji S."/>
            <person name="Sakaguchi M."/>
            <person name="Sakai K."/>
            <person name="Shibata M."/>
            <person name="Shimokawa T."/>
            <person name="Song J."/>
            <person name="Takazaki Y."/>
            <person name="Terasawa K."/>
            <person name="Tsugane M."/>
            <person name="Tsuji K."/>
            <person name="Ueda S."/>
            <person name="Waki K."/>
            <person name="Yamagata H."/>
            <person name="Yamamoto M."/>
            <person name="Yamamoto S."/>
            <person name="Yamane H."/>
            <person name="Yoshiki S."/>
            <person name="Yoshihara R."/>
            <person name="Yukawa K."/>
            <person name="Zhong H."/>
            <person name="Yano M."/>
            <person name="Yuan Q."/>
            <person name="Ouyang S."/>
            <person name="Liu J."/>
            <person name="Jones K.M."/>
            <person name="Gansberger K."/>
            <person name="Moffat K."/>
            <person name="Hill J."/>
            <person name="Bera J."/>
            <person name="Fadrosh D."/>
            <person name="Jin S."/>
            <person name="Johri S."/>
            <person name="Kim M."/>
            <person name="Overton L."/>
            <person name="Reardon M."/>
            <person name="Tsitrin T."/>
            <person name="Vuong H."/>
            <person name="Weaver B."/>
            <person name="Ciecko A."/>
            <person name="Tallon L."/>
            <person name="Jackson J."/>
            <person name="Pai G."/>
            <person name="Aken S.V."/>
            <person name="Utterback T."/>
            <person name="Reidmuller S."/>
            <person name="Feldblyum T."/>
            <person name="Hsiao J."/>
            <person name="Zismann V."/>
            <person name="Iobst S."/>
            <person name="de Vazeille A.R."/>
            <person name="Buell C.R."/>
            <person name="Ying K."/>
            <person name="Li Y."/>
            <person name="Lu T."/>
            <person name="Huang Y."/>
            <person name="Zhao Q."/>
            <person name="Feng Q."/>
            <person name="Zhang L."/>
            <person name="Zhu J."/>
            <person name="Weng Q."/>
            <person name="Mu J."/>
            <person name="Lu Y."/>
            <person name="Fan D."/>
            <person name="Liu Y."/>
            <person name="Guan J."/>
            <person name="Zhang Y."/>
            <person name="Yu S."/>
            <person name="Liu X."/>
            <person name="Zhang Y."/>
            <person name="Hong G."/>
            <person name="Han B."/>
            <person name="Choisne N."/>
            <person name="Demange N."/>
            <person name="Orjeda G."/>
            <person name="Samain S."/>
            <person name="Cattolico L."/>
            <person name="Pelletier E."/>
            <person name="Couloux A."/>
            <person name="Segurens B."/>
            <person name="Wincker P."/>
            <person name="D'Hont A."/>
            <person name="Scarpelli C."/>
            <person name="Weissenbach J."/>
            <person name="Salanoubat M."/>
            <person name="Quetier F."/>
            <person name="Yu Y."/>
            <person name="Kim H.R."/>
            <person name="Rambo T."/>
            <person name="Currie J."/>
            <person name="Collura K."/>
            <person name="Luo M."/>
            <person name="Yang T."/>
            <person name="Ammiraju J.S.S."/>
            <person name="Engler F."/>
            <person name="Soderlund C."/>
            <person name="Wing R.A."/>
            <person name="Palmer L.E."/>
            <person name="de la Bastide M."/>
            <person name="Spiegel L."/>
            <person name="Nascimento L."/>
            <person name="Zutavern T."/>
            <person name="O'Shaughnessy A."/>
            <person name="Dike S."/>
            <person name="Dedhia N."/>
            <person name="Preston R."/>
            <person name="Balija V."/>
            <person name="McCombie W.R."/>
            <person name="Chow T."/>
            <person name="Chen H."/>
            <person name="Chung M."/>
            <person name="Chen C."/>
            <person name="Shaw J."/>
            <person name="Wu H."/>
            <person name="Hsiao K."/>
            <person name="Chao Y."/>
            <person name="Chu M."/>
            <person name="Cheng C."/>
            <person name="Hour A."/>
            <person name="Lee P."/>
            <person name="Lin S."/>
            <person name="Lin Y."/>
            <person name="Liou J."/>
            <person name="Liu S."/>
            <person name="Hsing Y."/>
            <person name="Raghuvanshi S."/>
            <person name="Mohanty A."/>
            <person name="Bharti A.K."/>
            <person name="Gaur A."/>
            <person name="Gupta V."/>
            <person name="Kumar D."/>
            <person name="Ravi V."/>
            <person name="Vij S."/>
            <person name="Kapur A."/>
            <person name="Khurana P."/>
            <person name="Khurana P."/>
            <person name="Khurana J.P."/>
            <person name="Tyagi A.K."/>
            <person name="Gaikwad K."/>
            <person name="Singh A."/>
            <person name="Dalal V."/>
            <person name="Srivastava S."/>
            <person name="Dixit A."/>
            <person name="Pal A.K."/>
            <person name="Ghazi I.A."/>
            <person name="Yadav M."/>
            <person name="Pandit A."/>
            <person name="Bhargava A."/>
            <person name="Sureshbabu K."/>
            <person name="Batra K."/>
            <person name="Sharma T.R."/>
            <person name="Mohapatra T."/>
            <person name="Singh N.K."/>
            <person name="Messing J."/>
            <person name="Nelson A.B."/>
            <person name="Fuks G."/>
            <person name="Kavchok S."/>
            <person name="Keizer G."/>
            <person name="Linton E."/>
            <person name="Llaca V."/>
            <person name="Song R."/>
            <person name="Tanyolac B."/>
            <person name="Young S."/>
            <person name="Ho-Il K."/>
            <person name="Hahn J.H."/>
            <person name="Sangsakoo G."/>
            <person name="Vanavichit A."/>
            <person name="de Mattos Luiz.A.T."/>
            <person name="Zimmer P.D."/>
            <person name="Malone G."/>
            <person name="Dellagostin O."/>
            <person name="de Oliveira A.C."/>
            <person name="Bevan M."/>
            <person name="Bancroft I."/>
            <person name="Minx P."/>
            <person name="Cordum H."/>
            <person name="Wilson R."/>
            <person name="Cheng Z."/>
            <person name="Jin W."/>
            <person name="Jiang J."/>
            <person name="Leong S.A."/>
            <person name="Iwama H."/>
            <person name="Gojobori T."/>
            <person name="Itoh T."/>
            <person name="Niimura Y."/>
            <person name="Fujii Y."/>
            <person name="Habara T."/>
            <person name="Sakai H."/>
            <person name="Sato Y."/>
            <person name="Wilson G."/>
            <person name="Kumar K."/>
            <person name="McCouch S."/>
            <person name="Juretic N."/>
            <person name="Hoen D."/>
            <person name="Wright S."/>
            <person name="Bruskiewich R."/>
            <person name="Bureau T."/>
            <person name="Miyao A."/>
            <person name="Hirochika H."/>
            <person name="Nishikawa T."/>
            <person name="Kadowaki K."/>
            <person name="Sugiura M."/>
            <person name="Burr B."/>
            <person name="Sasaki T."/>
        </authorList>
    </citation>
    <scope>NUCLEOTIDE SEQUENCE [LARGE SCALE GENOMIC DNA]</scope>
    <source>
        <strain evidence="3">cv. Nipponbare</strain>
    </source>
</reference>
<sequence length="290" mass="32038">MNHAIQKGFAVDRAHGGGSRERTAEIDPSKTDGRDRSVHDRLTGDGDDPDDVDDDVTTGGGGSAARTRMLAGERRHFGMNGGHQRVERDAANSPVTKGAAEDQRTATATRLKRRRPSGQRRRWCSGDLRRRRRGGRGRRRDGDHDDDLPERRRRLERRRRTAGATVAIAARGLTALGRYGRREVKARVAAGREELGGPFKGAKRRRQRPTATGDEMETSGFGGKRPIRIELDSTNFQNELADASKREKVEEIPKIISPLSIRPEKKRIDRILEGDGGGARLGFRAAVAEG</sequence>
<gene>
    <name evidence="2" type="primary">B1364A02.25</name>
</gene>